<evidence type="ECO:0000256" key="1">
    <source>
        <dbReference type="SAM" id="MobiDB-lite"/>
    </source>
</evidence>
<dbReference type="InterPro" id="IPR036465">
    <property type="entry name" value="vWFA_dom_sf"/>
</dbReference>
<dbReference type="Gene3D" id="3.40.50.410">
    <property type="entry name" value="von Willebrand factor, type A domain"/>
    <property type="match status" value="1"/>
</dbReference>
<keyword evidence="5" id="KW-1185">Reference proteome</keyword>
<feature type="transmembrane region" description="Helical" evidence="2">
    <location>
        <begin position="6"/>
        <end position="24"/>
    </location>
</feature>
<dbReference type="PANTHER" id="PTHR37464">
    <property type="entry name" value="BLL2463 PROTEIN"/>
    <property type="match status" value="1"/>
</dbReference>
<dbReference type="InterPro" id="IPR024163">
    <property type="entry name" value="Aerotolerance_reg_N"/>
</dbReference>
<evidence type="ECO:0000313" key="4">
    <source>
        <dbReference type="EMBL" id="EMS72359.1"/>
    </source>
</evidence>
<dbReference type="STRING" id="1195236.CTER_1807"/>
<dbReference type="InterPro" id="IPR002035">
    <property type="entry name" value="VWF_A"/>
</dbReference>
<dbReference type="PATRIC" id="fig|1195236.3.peg.2129"/>
<feature type="transmembrane region" description="Helical" evidence="2">
    <location>
        <begin position="591"/>
        <end position="610"/>
    </location>
</feature>
<comment type="caution">
    <text evidence="4">The sequence shown here is derived from an EMBL/GenBank/DDBJ whole genome shotgun (WGS) entry which is preliminary data.</text>
</comment>
<organism evidence="4 5">
    <name type="scientific">Ruminiclostridium cellobioparum subsp. termitidis CT1112</name>
    <dbReference type="NCBI Taxonomy" id="1195236"/>
    <lineage>
        <taxon>Bacteria</taxon>
        <taxon>Bacillati</taxon>
        <taxon>Bacillota</taxon>
        <taxon>Clostridia</taxon>
        <taxon>Eubacteriales</taxon>
        <taxon>Oscillospiraceae</taxon>
        <taxon>Ruminiclostridium</taxon>
    </lineage>
</organism>
<dbReference type="SUPFAM" id="SSF53300">
    <property type="entry name" value="vWA-like"/>
    <property type="match status" value="1"/>
</dbReference>
<dbReference type="EMBL" id="AORV01000028">
    <property type="protein sequence ID" value="EMS72359.1"/>
    <property type="molecule type" value="Genomic_DNA"/>
</dbReference>
<accession>S0FT78</accession>
<keyword evidence="2" id="KW-0812">Transmembrane</keyword>
<keyword evidence="2" id="KW-1133">Transmembrane helix</keyword>
<dbReference type="eggNOG" id="COG2304">
    <property type="taxonomic scope" value="Bacteria"/>
</dbReference>
<feature type="compositionally biased region" description="Polar residues" evidence="1">
    <location>
        <begin position="549"/>
        <end position="560"/>
    </location>
</feature>
<feature type="region of interest" description="Disordered" evidence="1">
    <location>
        <begin position="549"/>
        <end position="579"/>
    </location>
</feature>
<keyword evidence="2" id="KW-0472">Membrane</keyword>
<sequence>MRLISPNGLWFLTLIPVFVLMYILKQRYEERQVSSLYLWHQVIMELDATSPFQRLKRNLLFFLQLLILLLCIFALARPFLWWKNNNYENIVMVVDNSGSMSALGGSGKKLDEARIKAEELINSLSSGTRMTLISAARNVKVEISGSTDKKELLNSLKDIEPTNSAGSIEDAYSLVKAICDQYESCKVVYFTDHQLDMKDLNGEVVELGPERPNVSLDYIAGTKTGNGLKVMVRMTNHGAESTDAELCLYGEEKLISIKNEVLKSGETKTVYFDNVPDDNKYIYGELSKEDGLLEDNRIYSVTKQKEVKKVLLSTQQNIFLEKALNTLKDIELFKTLPDEQINEEFDLYIFDGGYEGKLPEKGNILFLNPQQSNSFFKVEEELTGNRGSVAAHAVTKYMNNSDFVISSFNPIEMPYWASPLIKIDDKNAAFAGEIKGQKVAVLGFDLHNSDFPLTLEFPIFINNLISYLIDRDTMANNQYNSGEDIDITPLPEAEKIFVKDPEGKRTELGSQYPVKPYDKTFSTGIYEIIQKVGDKEIERAIAVNFPVSESGSSNIDSSVNKAEDGKEADGVTENTGSKPGSMLKNSGGINLLNILLFAALLAIILEWVVYTRQYRT</sequence>
<dbReference type="Pfam" id="PF13519">
    <property type="entry name" value="VWA_2"/>
    <property type="match status" value="1"/>
</dbReference>
<gene>
    <name evidence="4" type="ORF">CTER_1807</name>
</gene>
<name>S0FT78_RUMCE</name>
<feature type="domain" description="VWFA" evidence="3">
    <location>
        <begin position="89"/>
        <end position="178"/>
    </location>
</feature>
<feature type="transmembrane region" description="Helical" evidence="2">
    <location>
        <begin position="59"/>
        <end position="82"/>
    </location>
</feature>
<dbReference type="RefSeq" id="WP_004625354.1">
    <property type="nucleotide sequence ID" value="NZ_AORV01000028.1"/>
</dbReference>
<dbReference type="AlphaFoldDB" id="S0FT78"/>
<protein>
    <submittedName>
        <fullName evidence="4">von Willebrand factor type A domain/Aerotolerance regulator N-terminal</fullName>
    </submittedName>
</protein>
<proteinExistence type="predicted"/>
<dbReference type="PANTHER" id="PTHR37464:SF1">
    <property type="entry name" value="BLL2463 PROTEIN"/>
    <property type="match status" value="1"/>
</dbReference>
<evidence type="ECO:0000313" key="5">
    <source>
        <dbReference type="Proteomes" id="UP000014155"/>
    </source>
</evidence>
<dbReference type="CDD" id="cd00198">
    <property type="entry name" value="vWFA"/>
    <property type="match status" value="1"/>
</dbReference>
<reference evidence="4 5" key="1">
    <citation type="journal article" date="2013" name="Genome Announc.">
        <title>Draft Genome Sequence of the Cellulolytic, Mesophilic, Anaerobic Bacterium Clostridium termitidis Strain CT1112 (DSM 5398).</title>
        <authorList>
            <person name="Lal S."/>
            <person name="Ramachandran U."/>
            <person name="Zhang X."/>
            <person name="Munir R."/>
            <person name="Sparling R."/>
            <person name="Levin D.B."/>
        </authorList>
    </citation>
    <scope>NUCLEOTIDE SEQUENCE [LARGE SCALE GENOMIC DNA]</scope>
    <source>
        <strain evidence="4 5">CT1112</strain>
    </source>
</reference>
<dbReference type="Proteomes" id="UP000014155">
    <property type="component" value="Unassembled WGS sequence"/>
</dbReference>
<dbReference type="Pfam" id="PF07584">
    <property type="entry name" value="BatA"/>
    <property type="match status" value="1"/>
</dbReference>
<dbReference type="PROSITE" id="PS50234">
    <property type="entry name" value="VWFA"/>
    <property type="match status" value="1"/>
</dbReference>
<evidence type="ECO:0000259" key="3">
    <source>
        <dbReference type="PROSITE" id="PS50234"/>
    </source>
</evidence>
<evidence type="ECO:0000256" key="2">
    <source>
        <dbReference type="SAM" id="Phobius"/>
    </source>
</evidence>